<dbReference type="EMBL" id="FOJN01000008">
    <property type="protein sequence ID" value="SFA53378.1"/>
    <property type="molecule type" value="Genomic_DNA"/>
</dbReference>
<name>A0A1I0TNL7_9NOCA</name>
<sequence length="436" mass="43237">MRHAALVRFSALLGATVLGTGLSAAVATAAPTESGPTQLPADRLPAELVAAVQRDLHLSPQEYLDRAAAAQQLRSYADDFRQQNPADFAGAWMGDDGVPVVAVTTTEAAARVADDGFRSRQSPVSADSLDASLAEFGRWVSALPRDVSSQINSAAVDVLRGKVVVDIANSPIGRALDLPTAIANLQVVLSPPAPAPGGTPAVTGGDDYVTSSENLATAPLESIEICSFGFAATDASGRPVSLSAGHCDPGPGPDGTARVYLPSGADVRASAPVGRFDRSTVGGPAGLDWSVIALDDAGVAAGLHEPAVRGAGGTTLTITGTAAPVIGAPVCKSGQASSFTCGVVAADRVETQLILGDGSEATIRGFASTACTLAGDSGGAIVTGTLALGITSGSNSGGAPSCGEANLALAQYGGTASLGIPIQAVAAESGTTVRTS</sequence>
<reference evidence="2 3" key="1">
    <citation type="submission" date="2016-10" db="EMBL/GenBank/DDBJ databases">
        <authorList>
            <person name="de Groot N.N."/>
        </authorList>
    </citation>
    <scope>NUCLEOTIDE SEQUENCE [LARGE SCALE GENOMIC DNA]</scope>
    <source>
        <strain evidence="2 3">DSM 44908</strain>
    </source>
</reference>
<dbReference type="InterPro" id="IPR035070">
    <property type="entry name" value="Streptogrisin_prodomain"/>
</dbReference>
<evidence type="ECO:0008006" key="4">
    <source>
        <dbReference type="Google" id="ProtNLM"/>
    </source>
</evidence>
<evidence type="ECO:0000256" key="1">
    <source>
        <dbReference type="SAM" id="SignalP"/>
    </source>
</evidence>
<evidence type="ECO:0000313" key="3">
    <source>
        <dbReference type="Proteomes" id="UP000182054"/>
    </source>
</evidence>
<dbReference type="InterPro" id="IPR009003">
    <property type="entry name" value="Peptidase_S1_PA"/>
</dbReference>
<dbReference type="GeneID" id="85486170"/>
<keyword evidence="1" id="KW-0732">Signal</keyword>
<organism evidence="2 3">
    <name type="scientific">Rhodococcoides kroppenstedtii</name>
    <dbReference type="NCBI Taxonomy" id="293050"/>
    <lineage>
        <taxon>Bacteria</taxon>
        <taxon>Bacillati</taxon>
        <taxon>Actinomycetota</taxon>
        <taxon>Actinomycetes</taxon>
        <taxon>Mycobacteriales</taxon>
        <taxon>Nocardiaceae</taxon>
        <taxon>Rhodococcoides</taxon>
    </lineage>
</organism>
<dbReference type="Gene3D" id="3.30.300.50">
    <property type="match status" value="1"/>
</dbReference>
<evidence type="ECO:0000313" key="2">
    <source>
        <dbReference type="EMBL" id="SFA53378.1"/>
    </source>
</evidence>
<dbReference type="Gene3D" id="2.40.10.10">
    <property type="entry name" value="Trypsin-like serine proteases"/>
    <property type="match status" value="2"/>
</dbReference>
<dbReference type="AlphaFoldDB" id="A0A1I0TNL7"/>
<accession>A0A1I0TNL7</accession>
<dbReference type="CDD" id="cd21112">
    <property type="entry name" value="alphaLP-like"/>
    <property type="match status" value="1"/>
</dbReference>
<feature type="signal peptide" evidence="1">
    <location>
        <begin position="1"/>
        <end position="29"/>
    </location>
</feature>
<dbReference type="RefSeq" id="WP_068363770.1">
    <property type="nucleotide sequence ID" value="NZ_FOJN01000008.1"/>
</dbReference>
<protein>
    <recommendedName>
        <fullName evidence="4">Trypsin</fullName>
    </recommendedName>
</protein>
<gene>
    <name evidence="2" type="ORF">SAMN05444374_10873</name>
</gene>
<dbReference type="Proteomes" id="UP000182054">
    <property type="component" value="Unassembled WGS sequence"/>
</dbReference>
<dbReference type="InterPro" id="IPR043504">
    <property type="entry name" value="Peptidase_S1_PA_chymotrypsin"/>
</dbReference>
<dbReference type="SUPFAM" id="SSF50494">
    <property type="entry name" value="Trypsin-like serine proteases"/>
    <property type="match status" value="1"/>
</dbReference>
<proteinExistence type="predicted"/>
<feature type="chain" id="PRO_5010256760" description="Trypsin" evidence="1">
    <location>
        <begin position="30"/>
        <end position="436"/>
    </location>
</feature>